<reference evidence="3" key="3">
    <citation type="submission" date="2015-06" db="UniProtKB">
        <authorList>
            <consortium name="EnsemblMetazoa"/>
        </authorList>
    </citation>
    <scope>IDENTIFICATION</scope>
</reference>
<evidence type="ECO:0000313" key="4">
    <source>
        <dbReference type="Proteomes" id="UP000015101"/>
    </source>
</evidence>
<gene>
    <name evidence="3" type="primary">20199256</name>
    <name evidence="2" type="ORF">HELRODRAFT_161632</name>
</gene>
<feature type="compositionally biased region" description="Low complexity" evidence="1">
    <location>
        <begin position="86"/>
        <end position="123"/>
    </location>
</feature>
<keyword evidence="4" id="KW-1185">Reference proteome</keyword>
<feature type="compositionally biased region" description="Polar residues" evidence="1">
    <location>
        <begin position="196"/>
        <end position="213"/>
    </location>
</feature>
<reference evidence="2 4" key="2">
    <citation type="journal article" date="2013" name="Nature">
        <title>Insights into bilaterian evolution from three spiralian genomes.</title>
        <authorList>
            <person name="Simakov O."/>
            <person name="Marletaz F."/>
            <person name="Cho S.J."/>
            <person name="Edsinger-Gonzales E."/>
            <person name="Havlak P."/>
            <person name="Hellsten U."/>
            <person name="Kuo D.H."/>
            <person name="Larsson T."/>
            <person name="Lv J."/>
            <person name="Arendt D."/>
            <person name="Savage R."/>
            <person name="Osoegawa K."/>
            <person name="de Jong P."/>
            <person name="Grimwood J."/>
            <person name="Chapman J.A."/>
            <person name="Shapiro H."/>
            <person name="Aerts A."/>
            <person name="Otillar R.P."/>
            <person name="Terry A.Y."/>
            <person name="Boore J.L."/>
            <person name="Grigoriev I.V."/>
            <person name="Lindberg D.R."/>
            <person name="Seaver E.C."/>
            <person name="Weisblat D.A."/>
            <person name="Putnam N.H."/>
            <person name="Rokhsar D.S."/>
        </authorList>
    </citation>
    <scope>NUCLEOTIDE SEQUENCE</scope>
</reference>
<protein>
    <submittedName>
        <fullName evidence="2 3">Uncharacterized protein</fullName>
    </submittedName>
</protein>
<feature type="compositionally biased region" description="Low complexity" evidence="1">
    <location>
        <begin position="61"/>
        <end position="77"/>
    </location>
</feature>
<sequence length="316" mass="35381">MNNRSKEINLLNLDDNLKALSSIRNAKKFAFEMNRKKRRSFPDKTNLKVRNYDDSDDSLESVDLNVTTSETETIVSEPAHKKDAATAETSTNNNNHTGTVGTGTNTLLSAASSSAHLSSNNLTADDEDDKECSPEKNNVLKAENKSELRDAFMLNKVPLPTSPKLLQCLNNSSSNNYKNSSSSSNKRMSLPINSLTNPTGTNIPNHLPTSNDSTFHHEQKLSCQLNQRNCQSFDDYAAHDDTTSGAHHRNSVFNDLLFEIYDRWHFGCKDSIDSDTFTDLTESDVFISRNDSERINDDKGRLNVANLMIKSKLYFN</sequence>
<dbReference type="RefSeq" id="XP_009019779.1">
    <property type="nucleotide sequence ID" value="XM_009021531.1"/>
</dbReference>
<reference evidence="4" key="1">
    <citation type="submission" date="2012-12" db="EMBL/GenBank/DDBJ databases">
        <authorList>
            <person name="Hellsten U."/>
            <person name="Grimwood J."/>
            <person name="Chapman J.A."/>
            <person name="Shapiro H."/>
            <person name="Aerts A."/>
            <person name="Otillar R.P."/>
            <person name="Terry A.Y."/>
            <person name="Boore J.L."/>
            <person name="Simakov O."/>
            <person name="Marletaz F."/>
            <person name="Cho S.-J."/>
            <person name="Edsinger-Gonzales E."/>
            <person name="Havlak P."/>
            <person name="Kuo D.-H."/>
            <person name="Larsson T."/>
            <person name="Lv J."/>
            <person name="Arendt D."/>
            <person name="Savage R."/>
            <person name="Osoegawa K."/>
            <person name="de Jong P."/>
            <person name="Lindberg D.R."/>
            <person name="Seaver E.C."/>
            <person name="Weisblat D.A."/>
            <person name="Putnam N.H."/>
            <person name="Grigoriev I.V."/>
            <person name="Rokhsar D.S."/>
        </authorList>
    </citation>
    <scope>NUCLEOTIDE SEQUENCE</scope>
</reference>
<feature type="region of interest" description="Disordered" evidence="1">
    <location>
        <begin position="196"/>
        <end position="215"/>
    </location>
</feature>
<evidence type="ECO:0000313" key="2">
    <source>
        <dbReference type="EMBL" id="ESO02371.1"/>
    </source>
</evidence>
<dbReference type="OrthoDB" id="289721at2759"/>
<organism evidence="3 4">
    <name type="scientific">Helobdella robusta</name>
    <name type="common">Californian leech</name>
    <dbReference type="NCBI Taxonomy" id="6412"/>
    <lineage>
        <taxon>Eukaryota</taxon>
        <taxon>Metazoa</taxon>
        <taxon>Spiralia</taxon>
        <taxon>Lophotrochozoa</taxon>
        <taxon>Annelida</taxon>
        <taxon>Clitellata</taxon>
        <taxon>Hirudinea</taxon>
        <taxon>Rhynchobdellida</taxon>
        <taxon>Glossiphoniidae</taxon>
        <taxon>Helobdella</taxon>
    </lineage>
</organism>
<evidence type="ECO:0000256" key="1">
    <source>
        <dbReference type="SAM" id="MobiDB-lite"/>
    </source>
</evidence>
<evidence type="ECO:0000313" key="3">
    <source>
        <dbReference type="EnsemblMetazoa" id="HelroP161632"/>
    </source>
</evidence>
<dbReference type="EnsemblMetazoa" id="HelroT161632">
    <property type="protein sequence ID" value="HelroP161632"/>
    <property type="gene ID" value="HelroG161632"/>
</dbReference>
<name>T1ERQ6_HELRO</name>
<dbReference type="GeneID" id="20199256"/>
<feature type="region of interest" description="Disordered" evidence="1">
    <location>
        <begin position="51"/>
        <end position="144"/>
    </location>
</feature>
<dbReference type="EMBL" id="KB096742">
    <property type="protein sequence ID" value="ESO02371.1"/>
    <property type="molecule type" value="Genomic_DNA"/>
</dbReference>
<dbReference type="InParanoid" id="T1ERQ6"/>
<dbReference type="EMBL" id="AMQM01000864">
    <property type="status" value="NOT_ANNOTATED_CDS"/>
    <property type="molecule type" value="Genomic_DNA"/>
</dbReference>
<dbReference type="KEGG" id="hro:HELRODRAFT_161632"/>
<dbReference type="Proteomes" id="UP000015101">
    <property type="component" value="Unassembled WGS sequence"/>
</dbReference>
<dbReference type="AlphaFoldDB" id="T1ERQ6"/>
<proteinExistence type="predicted"/>
<feature type="compositionally biased region" description="Low complexity" evidence="1">
    <location>
        <begin position="170"/>
        <end position="186"/>
    </location>
</feature>
<feature type="region of interest" description="Disordered" evidence="1">
    <location>
        <begin position="170"/>
        <end position="190"/>
    </location>
</feature>
<dbReference type="CTD" id="20199256"/>
<accession>T1ERQ6</accession>
<dbReference type="HOGENOM" id="CLU_880767_0_0_1"/>